<protein>
    <submittedName>
        <fullName evidence="1">Uncharacterized protein</fullName>
    </submittedName>
</protein>
<dbReference type="AlphaFoldDB" id="A0AAV4D288"/>
<comment type="caution">
    <text evidence="1">The sequence shown here is derived from an EMBL/GenBank/DDBJ whole genome shotgun (WGS) entry which is preliminary data.</text>
</comment>
<gene>
    <name evidence="1" type="ORF">PoB_006478700</name>
</gene>
<evidence type="ECO:0000313" key="2">
    <source>
        <dbReference type="Proteomes" id="UP000735302"/>
    </source>
</evidence>
<dbReference type="EMBL" id="BLXT01007309">
    <property type="protein sequence ID" value="GFO38282.1"/>
    <property type="molecule type" value="Genomic_DNA"/>
</dbReference>
<proteinExistence type="predicted"/>
<reference evidence="1 2" key="1">
    <citation type="journal article" date="2021" name="Elife">
        <title>Chloroplast acquisition without the gene transfer in kleptoplastic sea slugs, Plakobranchus ocellatus.</title>
        <authorList>
            <person name="Maeda T."/>
            <person name="Takahashi S."/>
            <person name="Yoshida T."/>
            <person name="Shimamura S."/>
            <person name="Takaki Y."/>
            <person name="Nagai Y."/>
            <person name="Toyoda A."/>
            <person name="Suzuki Y."/>
            <person name="Arimoto A."/>
            <person name="Ishii H."/>
            <person name="Satoh N."/>
            <person name="Nishiyama T."/>
            <person name="Hasebe M."/>
            <person name="Maruyama T."/>
            <person name="Minagawa J."/>
            <person name="Obokata J."/>
            <person name="Shigenobu S."/>
        </authorList>
    </citation>
    <scope>NUCLEOTIDE SEQUENCE [LARGE SCALE GENOMIC DNA]</scope>
</reference>
<dbReference type="Proteomes" id="UP000735302">
    <property type="component" value="Unassembled WGS sequence"/>
</dbReference>
<accession>A0AAV4D288</accession>
<evidence type="ECO:0000313" key="1">
    <source>
        <dbReference type="EMBL" id="GFO38282.1"/>
    </source>
</evidence>
<sequence>MKLCQTLIASKDEIVSSLFDLIVKLGLHQVSADLGVPLQTVDSGGTFQSLVWSHSFAAAVHNQSSSSLEDARQVCMAGPGHGRHLGMSEILATLRKMRSVAFHLAKAR</sequence>
<name>A0AAV4D288_9GAST</name>
<keyword evidence="2" id="KW-1185">Reference proteome</keyword>
<organism evidence="1 2">
    <name type="scientific">Plakobranchus ocellatus</name>
    <dbReference type="NCBI Taxonomy" id="259542"/>
    <lineage>
        <taxon>Eukaryota</taxon>
        <taxon>Metazoa</taxon>
        <taxon>Spiralia</taxon>
        <taxon>Lophotrochozoa</taxon>
        <taxon>Mollusca</taxon>
        <taxon>Gastropoda</taxon>
        <taxon>Heterobranchia</taxon>
        <taxon>Euthyneura</taxon>
        <taxon>Panpulmonata</taxon>
        <taxon>Sacoglossa</taxon>
        <taxon>Placobranchoidea</taxon>
        <taxon>Plakobranchidae</taxon>
        <taxon>Plakobranchus</taxon>
    </lineage>
</organism>